<name>A0A0F1B2F8_9ENTR</name>
<dbReference type="Pfam" id="PF15977">
    <property type="entry name" value="HTH_46"/>
    <property type="match status" value="1"/>
</dbReference>
<evidence type="ECO:0000313" key="3">
    <source>
        <dbReference type="Proteomes" id="UP000033352"/>
    </source>
</evidence>
<proteinExistence type="predicted"/>
<evidence type="ECO:0000259" key="1">
    <source>
        <dbReference type="Pfam" id="PF15977"/>
    </source>
</evidence>
<dbReference type="PATRIC" id="fig|1619248.3.peg.781"/>
<dbReference type="RefSeq" id="WP_025757315.1">
    <property type="nucleotide sequence ID" value="NZ_JAHTVO010000005.1"/>
</dbReference>
<dbReference type="Gene3D" id="2.60.120.10">
    <property type="entry name" value="Jelly Rolls"/>
    <property type="match status" value="1"/>
</dbReference>
<accession>A0A0F1B2F8</accession>
<dbReference type="InterPro" id="IPR018490">
    <property type="entry name" value="cNMP-bd_dom_sf"/>
</dbReference>
<dbReference type="InterPro" id="IPR041687">
    <property type="entry name" value="HTH_46"/>
</dbReference>
<dbReference type="SUPFAM" id="SSF51206">
    <property type="entry name" value="cAMP-binding domain-like"/>
    <property type="match status" value="1"/>
</dbReference>
<protein>
    <submittedName>
        <fullName evidence="2">Crp/Fnr family transcriptional regulator</fullName>
    </submittedName>
</protein>
<gene>
    <name evidence="2" type="ORF">SS37_08700</name>
</gene>
<dbReference type="OrthoDB" id="6625231at2"/>
<evidence type="ECO:0000313" key="2">
    <source>
        <dbReference type="EMBL" id="KJN28307.1"/>
    </source>
</evidence>
<dbReference type="AlphaFoldDB" id="A0A0F1B2F8"/>
<reference evidence="2 3" key="1">
    <citation type="submission" date="2015-03" db="EMBL/GenBank/DDBJ databases">
        <authorList>
            <person name="McCorrison J."/>
            <person name="Sanka R."/>
            <person name="Adams M."/>
            <person name="Brinkac L."/>
            <person name="Nierman W."/>
            <person name="Sutton G."/>
            <person name="Nelson K."/>
            <person name="Kiedrowski L."/>
            <person name="Guerrero D."/>
            <person name="Bonomo R."/>
        </authorList>
    </citation>
    <scope>NUCLEOTIDE SEQUENCE [LARGE SCALE GENOMIC DNA]</scope>
    <source>
        <strain evidence="2 3">35699</strain>
    </source>
</reference>
<organism evidence="2 3">
    <name type="scientific">Enterobacter sichuanensis</name>
    <dbReference type="NCBI Taxonomy" id="2071710"/>
    <lineage>
        <taxon>Bacteria</taxon>
        <taxon>Pseudomonadati</taxon>
        <taxon>Pseudomonadota</taxon>
        <taxon>Gammaproteobacteria</taxon>
        <taxon>Enterobacterales</taxon>
        <taxon>Enterobacteriaceae</taxon>
        <taxon>Enterobacter</taxon>
        <taxon>Enterobacter cloacae complex</taxon>
    </lineage>
</organism>
<comment type="caution">
    <text evidence="2">The sequence shown here is derived from an EMBL/GenBank/DDBJ whole genome shotgun (WGS) entry which is preliminary data.</text>
</comment>
<dbReference type="EMBL" id="JZYX01000014">
    <property type="protein sequence ID" value="KJN28307.1"/>
    <property type="molecule type" value="Genomic_DNA"/>
</dbReference>
<dbReference type="InterPro" id="IPR014710">
    <property type="entry name" value="RmlC-like_jellyroll"/>
</dbReference>
<feature type="domain" description="IprA winged helix-turn-helix" evidence="1">
    <location>
        <begin position="140"/>
        <end position="206"/>
    </location>
</feature>
<dbReference type="Proteomes" id="UP000033352">
    <property type="component" value="Unassembled WGS sequence"/>
</dbReference>
<sequence>MSTTEKPRRGSPYAQELITHLQPYSAIRNTGRGEQLDLVVNGQGMSYLILEGTVAIYRRSDNLMLSTAKSPAFFGVANLNDIFFDDYLKTVTPCKIGLLPTRELNVLIQEKALWGLLSNHLMFMYNRLYNTVMPKGAPTAYEMIRQQLMLLMNEDESYRQGITAERYIRDKTQLSRSGVMRILADLKTGGFIEMEEGRLIKINKLPAKY</sequence>